<feature type="transmembrane region" description="Helical" evidence="1">
    <location>
        <begin position="66"/>
        <end position="84"/>
    </location>
</feature>
<reference evidence="3" key="1">
    <citation type="submission" date="2017-01" db="EMBL/GenBank/DDBJ databases">
        <authorList>
            <person name="Varghese N."/>
            <person name="Submissions S."/>
        </authorList>
    </citation>
    <scope>NUCLEOTIDE SEQUENCE [LARGE SCALE GENOMIC DNA]</scope>
    <source>
        <strain evidence="3">CGMCC 1.7737</strain>
    </source>
</reference>
<organism evidence="2 3">
    <name type="scientific">Haladaptatus litoreus</name>
    <dbReference type="NCBI Taxonomy" id="553468"/>
    <lineage>
        <taxon>Archaea</taxon>
        <taxon>Methanobacteriati</taxon>
        <taxon>Methanobacteriota</taxon>
        <taxon>Stenosarchaea group</taxon>
        <taxon>Halobacteria</taxon>
        <taxon>Halobacteriales</taxon>
        <taxon>Haladaptataceae</taxon>
        <taxon>Haladaptatus</taxon>
    </lineage>
</organism>
<dbReference type="OrthoDB" id="202582at2157"/>
<dbReference type="RefSeq" id="WP_076433002.1">
    <property type="nucleotide sequence ID" value="NZ_FTNO01000007.1"/>
</dbReference>
<accession>A0A1N7EYG1</accession>
<keyword evidence="1" id="KW-1133">Transmembrane helix</keyword>
<feature type="transmembrane region" description="Helical" evidence="1">
    <location>
        <begin position="6"/>
        <end position="28"/>
    </location>
</feature>
<dbReference type="AlphaFoldDB" id="A0A1N7EYG1"/>
<name>A0A1N7EYG1_9EURY</name>
<protein>
    <submittedName>
        <fullName evidence="2">Uncharacterized protein</fullName>
    </submittedName>
</protein>
<gene>
    <name evidence="2" type="ORF">SAMN05421858_4634</name>
</gene>
<dbReference type="EMBL" id="FTNO01000007">
    <property type="protein sequence ID" value="SIR93107.1"/>
    <property type="molecule type" value="Genomic_DNA"/>
</dbReference>
<keyword evidence="1" id="KW-0812">Transmembrane</keyword>
<evidence type="ECO:0000313" key="2">
    <source>
        <dbReference type="EMBL" id="SIR93107.1"/>
    </source>
</evidence>
<dbReference type="Proteomes" id="UP000186914">
    <property type="component" value="Unassembled WGS sequence"/>
</dbReference>
<evidence type="ECO:0000313" key="3">
    <source>
        <dbReference type="Proteomes" id="UP000186914"/>
    </source>
</evidence>
<evidence type="ECO:0000256" key="1">
    <source>
        <dbReference type="SAM" id="Phobius"/>
    </source>
</evidence>
<feature type="transmembrane region" description="Helical" evidence="1">
    <location>
        <begin position="35"/>
        <end position="54"/>
    </location>
</feature>
<proteinExistence type="predicted"/>
<sequence>MNRFYLYHVSMLIVGATLGIPALVSVIFGEQSIPLVLQSVGGCGMAVGAIYEVFSKDPAEFTVGKYTVWTVTLGALLVVLSYAIDFVN</sequence>
<keyword evidence="1" id="KW-0472">Membrane</keyword>
<keyword evidence="3" id="KW-1185">Reference proteome</keyword>